<evidence type="ECO:0000313" key="5">
    <source>
        <dbReference type="Proteomes" id="UP000247523"/>
    </source>
</evidence>
<reference evidence="2 5" key="2">
    <citation type="submission" date="2018-05" db="EMBL/GenBank/DDBJ databases">
        <title>Genomic Encyclopedia of Type Strains, Phase IV (KMG-IV): sequencing the most valuable type-strain genomes for metagenomic binning, comparative biology and taxonomic classification.</title>
        <authorList>
            <person name="Goeker M."/>
        </authorList>
    </citation>
    <scope>NUCLEOTIDE SEQUENCE [LARGE SCALE GENOMIC DNA]</scope>
    <source>
        <strain evidence="2 5">DSM 28816</strain>
    </source>
</reference>
<dbReference type="EMBL" id="QICS01000002">
    <property type="protein sequence ID" value="PXV93636.1"/>
    <property type="molecule type" value="Genomic_DNA"/>
</dbReference>
<accession>A0A255I491</accession>
<proteinExistence type="predicted"/>
<evidence type="ECO:0000313" key="4">
    <source>
        <dbReference type="Proteomes" id="UP000216411"/>
    </source>
</evidence>
<evidence type="ECO:0000256" key="1">
    <source>
        <dbReference type="SAM" id="SignalP"/>
    </source>
</evidence>
<keyword evidence="4" id="KW-1185">Reference proteome</keyword>
<comment type="caution">
    <text evidence="3">The sequence shown here is derived from an EMBL/GenBank/DDBJ whole genome shotgun (WGS) entry which is preliminary data.</text>
</comment>
<gene>
    <name evidence="2" type="ORF">C8E03_102407</name>
    <name evidence="3" type="ORF">CG710_003920</name>
</gene>
<reference evidence="3" key="3">
    <citation type="submission" date="2018-07" db="EMBL/GenBank/DDBJ databases">
        <authorList>
            <person name="Quirk P.G."/>
            <person name="Krulwich T.A."/>
        </authorList>
    </citation>
    <scope>NUCLEOTIDE SEQUENCE</scope>
    <source>
        <strain evidence="3">CCRI-19302</strain>
    </source>
</reference>
<dbReference type="EMBL" id="NOKA02000003">
    <property type="protein sequence ID" value="RDY32584.1"/>
    <property type="molecule type" value="Genomic_DNA"/>
</dbReference>
<protein>
    <submittedName>
        <fullName evidence="3">Uncharacterized protein</fullName>
    </submittedName>
</protein>
<evidence type="ECO:0000313" key="3">
    <source>
        <dbReference type="EMBL" id="RDY32584.1"/>
    </source>
</evidence>
<dbReference type="Proteomes" id="UP000247523">
    <property type="component" value="Unassembled WGS sequence"/>
</dbReference>
<feature type="signal peptide" evidence="1">
    <location>
        <begin position="1"/>
        <end position="23"/>
    </location>
</feature>
<reference evidence="3 4" key="1">
    <citation type="journal article" date="2017" name="Genome Announc.">
        <title>Draft Genome Sequence of a Sporulating and Motile Strain of Lachnotalea glycerini Isolated from Water in Quebec City, Canada.</title>
        <authorList>
            <person name="Maheux A.F."/>
            <person name="Boudreau D.K."/>
            <person name="Berube E."/>
            <person name="Boissinot M."/>
            <person name="Raymond F."/>
            <person name="Brodeur S."/>
            <person name="Corbeil J."/>
            <person name="Isabel S."/>
            <person name="Omar R.F."/>
            <person name="Bergeron M.G."/>
        </authorList>
    </citation>
    <scope>NUCLEOTIDE SEQUENCE [LARGE SCALE GENOMIC DNA]</scope>
    <source>
        <strain evidence="3 4">CCRI-19302</strain>
    </source>
</reference>
<keyword evidence="1" id="KW-0732">Signal</keyword>
<dbReference type="Proteomes" id="UP000216411">
    <property type="component" value="Unassembled WGS sequence"/>
</dbReference>
<name>A0A255I491_9FIRM</name>
<organism evidence="3 4">
    <name type="scientific">Lachnotalea glycerini</name>
    <dbReference type="NCBI Taxonomy" id="1763509"/>
    <lineage>
        <taxon>Bacteria</taxon>
        <taxon>Bacillati</taxon>
        <taxon>Bacillota</taxon>
        <taxon>Clostridia</taxon>
        <taxon>Lachnospirales</taxon>
        <taxon>Lachnospiraceae</taxon>
        <taxon>Lachnotalea</taxon>
    </lineage>
</organism>
<sequence length="144" mass="16417">MKKLISVFMCIMLLMANSFTTQAATTSKWWSTVLKCSFNNTDSVSDLFYCEKGAITCTYEIMPSTVRNITEATFILQERDDKNSFIWNDVESVTINISYPTTKGSVIFNKSKKKINKTCRVIFRVDKPVSAGYSTISYYGKYIV</sequence>
<evidence type="ECO:0000313" key="2">
    <source>
        <dbReference type="EMBL" id="PXV93636.1"/>
    </source>
</evidence>
<dbReference type="AlphaFoldDB" id="A0A255I491"/>
<dbReference type="RefSeq" id="WP_094379472.1">
    <property type="nucleotide sequence ID" value="NZ_NOKA02000003.1"/>
</dbReference>
<feature type="chain" id="PRO_5013507363" evidence="1">
    <location>
        <begin position="24"/>
        <end position="144"/>
    </location>
</feature>